<dbReference type="AlphaFoldDB" id="A0A5C1QNS0"/>
<dbReference type="InterPro" id="IPR010559">
    <property type="entry name" value="Sig_transdc_His_kin_internal"/>
</dbReference>
<dbReference type="CDD" id="cd06225">
    <property type="entry name" value="HAMP"/>
    <property type="match status" value="1"/>
</dbReference>
<keyword evidence="5" id="KW-0472">Membrane</keyword>
<dbReference type="Proteomes" id="UP000324209">
    <property type="component" value="Chromosome"/>
</dbReference>
<evidence type="ECO:0000256" key="3">
    <source>
        <dbReference type="ARBA" id="ARBA00022679"/>
    </source>
</evidence>
<dbReference type="SMART" id="SM00387">
    <property type="entry name" value="HATPase_c"/>
    <property type="match status" value="1"/>
</dbReference>
<feature type="transmembrane region" description="Helical" evidence="5">
    <location>
        <begin position="12"/>
        <end position="34"/>
    </location>
</feature>
<reference evidence="7 8" key="1">
    <citation type="submission" date="2019-02" db="EMBL/GenBank/DDBJ databases">
        <title>Complete Genome Sequence and Methylome Analysis of free living Spirochaetas.</title>
        <authorList>
            <person name="Fomenkov A."/>
            <person name="Dubinina G."/>
            <person name="Leshcheva N."/>
            <person name="Mikheeva N."/>
            <person name="Grabovich M."/>
            <person name="Vincze T."/>
            <person name="Roberts R.J."/>
        </authorList>
    </citation>
    <scope>NUCLEOTIDE SEQUENCE [LARGE SCALE GENOMIC DNA]</scope>
    <source>
        <strain evidence="7 8">K2</strain>
    </source>
</reference>
<evidence type="ECO:0000259" key="6">
    <source>
        <dbReference type="PROSITE" id="PS50885"/>
    </source>
</evidence>
<keyword evidence="8" id="KW-1185">Reference proteome</keyword>
<dbReference type="KEGG" id="ock:EXM22_13670"/>
<dbReference type="SMART" id="SM00304">
    <property type="entry name" value="HAMP"/>
    <property type="match status" value="1"/>
</dbReference>
<dbReference type="Pfam" id="PF06580">
    <property type="entry name" value="His_kinase"/>
    <property type="match status" value="1"/>
</dbReference>
<dbReference type="PANTHER" id="PTHR34220:SF7">
    <property type="entry name" value="SENSOR HISTIDINE KINASE YPDA"/>
    <property type="match status" value="1"/>
</dbReference>
<keyword evidence="3" id="KW-0808">Transferase</keyword>
<dbReference type="SUPFAM" id="SSF55874">
    <property type="entry name" value="ATPase domain of HSP90 chaperone/DNA topoisomerase II/histidine kinase"/>
    <property type="match status" value="1"/>
</dbReference>
<dbReference type="Pfam" id="PF02518">
    <property type="entry name" value="HATPase_c"/>
    <property type="match status" value="1"/>
</dbReference>
<accession>A0A5C1QNS0</accession>
<keyword evidence="5" id="KW-0812">Transmembrane</keyword>
<proteinExistence type="predicted"/>
<keyword evidence="5" id="KW-1133">Transmembrane helix</keyword>
<gene>
    <name evidence="7" type="ORF">EXM22_13670</name>
</gene>
<dbReference type="PANTHER" id="PTHR34220">
    <property type="entry name" value="SENSOR HISTIDINE KINASE YPDA"/>
    <property type="match status" value="1"/>
</dbReference>
<dbReference type="InterPro" id="IPR050640">
    <property type="entry name" value="Bact_2-comp_sensor_kinase"/>
</dbReference>
<dbReference type="PROSITE" id="PS50885">
    <property type="entry name" value="HAMP"/>
    <property type="match status" value="1"/>
</dbReference>
<dbReference type="InterPro" id="IPR003594">
    <property type="entry name" value="HATPase_dom"/>
</dbReference>
<feature type="transmembrane region" description="Helical" evidence="5">
    <location>
        <begin position="288"/>
        <end position="310"/>
    </location>
</feature>
<evidence type="ECO:0000313" key="8">
    <source>
        <dbReference type="Proteomes" id="UP000324209"/>
    </source>
</evidence>
<evidence type="ECO:0000256" key="2">
    <source>
        <dbReference type="ARBA" id="ARBA00022553"/>
    </source>
</evidence>
<sequence>MGQIRIPIFQKLYITYILCSILPLIIMGGLMYGFSLNFINRTLNEQTMNSIISFHEKIHVRVSAYENILLQIQNGLKTSESLNSASRLETDNNEIYEIMYDALEGEVIKPIVHLTNLDGSRVFSTSDFPESYKAELMNKWGVFREIEGQTNDPVIYLQEMDYSREGKTIISLGSKLYDQAGSPTGYILVEMSRQVLFEEAKVFNSGLSNHMVLLDENGYTLFDSINSEMEGKFQQAKYLDLEKIGNHYPIDSLIGNSTFLNLEYRDKKLKTVTRVNVSSNIFHSFNRILTLIIVGGSLFSLLVSIILANAQARSISSPIKELISVMGEVEKGALEIRANLRNRDEIGELGKYFNQMLDRLNIYMNQVIEKQKQLRTVEIKMLQAQIKPHFIYNTLDVIKWSVKLGHQPEAISVVTNLARLLRFSIDSADEFLTIRNNIEFINSYLTIQRIKYNNSFEVITDIDEALMDYRIPRLILQPFIENSIIHGFGKTNKSDGIITITGQFNKSRSSDGNSESQFIEFRISDNGLGMTEQEIQELTFERPEHHIGIYNVDRRIKMYFGDDFGVRISSHSGGTEVVITMPKTMTGEIM</sequence>
<dbReference type="Gene3D" id="3.30.565.10">
    <property type="entry name" value="Histidine kinase-like ATPase, C-terminal domain"/>
    <property type="match status" value="1"/>
</dbReference>
<evidence type="ECO:0000313" key="7">
    <source>
        <dbReference type="EMBL" id="QEN08988.1"/>
    </source>
</evidence>
<keyword evidence="4 7" id="KW-0418">Kinase</keyword>
<organism evidence="7 8">
    <name type="scientific">Oceanispirochaeta crateris</name>
    <dbReference type="NCBI Taxonomy" id="2518645"/>
    <lineage>
        <taxon>Bacteria</taxon>
        <taxon>Pseudomonadati</taxon>
        <taxon>Spirochaetota</taxon>
        <taxon>Spirochaetia</taxon>
        <taxon>Spirochaetales</taxon>
        <taxon>Spirochaetaceae</taxon>
        <taxon>Oceanispirochaeta</taxon>
    </lineage>
</organism>
<dbReference type="EMBL" id="CP036150">
    <property type="protein sequence ID" value="QEN08988.1"/>
    <property type="molecule type" value="Genomic_DNA"/>
</dbReference>
<dbReference type="GO" id="GO:0000155">
    <property type="term" value="F:phosphorelay sensor kinase activity"/>
    <property type="evidence" value="ECO:0007669"/>
    <property type="project" value="InterPro"/>
</dbReference>
<dbReference type="SUPFAM" id="SSF158472">
    <property type="entry name" value="HAMP domain-like"/>
    <property type="match status" value="1"/>
</dbReference>
<keyword evidence="2" id="KW-0597">Phosphoprotein</keyword>
<dbReference type="OrthoDB" id="9776552at2"/>
<dbReference type="InterPro" id="IPR036890">
    <property type="entry name" value="HATPase_C_sf"/>
</dbReference>
<evidence type="ECO:0000256" key="5">
    <source>
        <dbReference type="SAM" id="Phobius"/>
    </source>
</evidence>
<dbReference type="Gene3D" id="6.10.340.10">
    <property type="match status" value="1"/>
</dbReference>
<protein>
    <submittedName>
        <fullName evidence="7">Sensor histidine kinase</fullName>
    </submittedName>
</protein>
<evidence type="ECO:0000256" key="4">
    <source>
        <dbReference type="ARBA" id="ARBA00022777"/>
    </source>
</evidence>
<dbReference type="InterPro" id="IPR003660">
    <property type="entry name" value="HAMP_dom"/>
</dbReference>
<dbReference type="GO" id="GO:0016020">
    <property type="term" value="C:membrane"/>
    <property type="evidence" value="ECO:0007669"/>
    <property type="project" value="UniProtKB-SubCell"/>
</dbReference>
<dbReference type="Pfam" id="PF00672">
    <property type="entry name" value="HAMP"/>
    <property type="match status" value="1"/>
</dbReference>
<feature type="domain" description="HAMP" evidence="6">
    <location>
        <begin position="313"/>
        <end position="365"/>
    </location>
</feature>
<name>A0A5C1QNS0_9SPIO</name>
<evidence type="ECO:0000256" key="1">
    <source>
        <dbReference type="ARBA" id="ARBA00004370"/>
    </source>
</evidence>
<comment type="subcellular location">
    <subcellularLocation>
        <location evidence="1">Membrane</location>
    </subcellularLocation>
</comment>